<dbReference type="Gene3D" id="2.170.150.80">
    <property type="entry name" value="NAC domain"/>
    <property type="match status" value="1"/>
</dbReference>
<evidence type="ECO:0000256" key="3">
    <source>
        <dbReference type="ARBA" id="ARBA00023163"/>
    </source>
</evidence>
<evidence type="ECO:0000256" key="4">
    <source>
        <dbReference type="ARBA" id="ARBA00023242"/>
    </source>
</evidence>
<evidence type="ECO:0000313" key="7">
    <source>
        <dbReference type="Proteomes" id="UP000243459"/>
    </source>
</evidence>
<keyword evidence="7" id="KW-1185">Reference proteome</keyword>
<dbReference type="GO" id="GO:0006355">
    <property type="term" value="P:regulation of DNA-templated transcription"/>
    <property type="evidence" value="ECO:0007669"/>
    <property type="project" value="InterPro"/>
</dbReference>
<dbReference type="Pfam" id="PF02365">
    <property type="entry name" value="NAM"/>
    <property type="match status" value="1"/>
</dbReference>
<dbReference type="PROSITE" id="PS51005">
    <property type="entry name" value="NAC"/>
    <property type="match status" value="1"/>
</dbReference>
<dbReference type="InterPro" id="IPR036093">
    <property type="entry name" value="NAC_dom_sf"/>
</dbReference>
<evidence type="ECO:0000256" key="1">
    <source>
        <dbReference type="ARBA" id="ARBA00023015"/>
    </source>
</evidence>
<dbReference type="OMA" id="CTHPIEL"/>
<keyword evidence="3" id="KW-0804">Transcription</keyword>
<protein>
    <recommendedName>
        <fullName evidence="5">NAC domain-containing protein</fullName>
    </recommendedName>
</protein>
<organism evidence="6 7">
    <name type="scientific">Asparagus officinalis</name>
    <name type="common">Garden asparagus</name>
    <dbReference type="NCBI Taxonomy" id="4686"/>
    <lineage>
        <taxon>Eukaryota</taxon>
        <taxon>Viridiplantae</taxon>
        <taxon>Streptophyta</taxon>
        <taxon>Embryophyta</taxon>
        <taxon>Tracheophyta</taxon>
        <taxon>Spermatophyta</taxon>
        <taxon>Magnoliopsida</taxon>
        <taxon>Liliopsida</taxon>
        <taxon>Asparagales</taxon>
        <taxon>Asparagaceae</taxon>
        <taxon>Asparagoideae</taxon>
        <taxon>Asparagus</taxon>
    </lineage>
</organism>
<keyword evidence="2" id="KW-0238">DNA-binding</keyword>
<sequence>MNESKRKGKAPMMFEEILDMKGPKWCTHPIELPVGCNIQDLRRLERRTEPLKPPSGFHFAPTDEELAFRYLLSRKLRNLVPYDGVRDAIVYETRPEILVQKHEKWAADGKWYFFTTREPKYPKGSRPARHTHDGAGYWKATGSDKHMQCPGNYFALRKLLVYYLGNYPHGTRTKWVMGEIILVDNNKEPNYNLALCIITKRQEEEDVENGEQASDQLEHNQEVDKMGCLLSH</sequence>
<dbReference type="Gramene" id="ONK56432">
    <property type="protein sequence ID" value="ONK56432"/>
    <property type="gene ID" value="A4U43_C10F8630"/>
</dbReference>
<dbReference type="PANTHER" id="PTHR31719:SF94">
    <property type="entry name" value="PROTEIN ATAF2"/>
    <property type="match status" value="1"/>
</dbReference>
<dbReference type="AlphaFoldDB" id="A0A5P1E1E7"/>
<keyword evidence="4" id="KW-0539">Nucleus</keyword>
<keyword evidence="1" id="KW-0805">Transcription regulation</keyword>
<proteinExistence type="predicted"/>
<evidence type="ECO:0000313" key="6">
    <source>
        <dbReference type="EMBL" id="ONK56432.1"/>
    </source>
</evidence>
<dbReference type="Proteomes" id="UP000243459">
    <property type="component" value="Chromosome 10"/>
</dbReference>
<reference evidence="7" key="1">
    <citation type="journal article" date="2017" name="Nat. Commun.">
        <title>The asparagus genome sheds light on the origin and evolution of a young Y chromosome.</title>
        <authorList>
            <person name="Harkess A."/>
            <person name="Zhou J."/>
            <person name="Xu C."/>
            <person name="Bowers J.E."/>
            <person name="Van der Hulst R."/>
            <person name="Ayyampalayam S."/>
            <person name="Mercati F."/>
            <person name="Riccardi P."/>
            <person name="McKain M.R."/>
            <person name="Kakrana A."/>
            <person name="Tang H."/>
            <person name="Ray J."/>
            <person name="Groenendijk J."/>
            <person name="Arikit S."/>
            <person name="Mathioni S.M."/>
            <person name="Nakano M."/>
            <person name="Shan H."/>
            <person name="Telgmann-Rauber A."/>
            <person name="Kanno A."/>
            <person name="Yue Z."/>
            <person name="Chen H."/>
            <person name="Li W."/>
            <person name="Chen Y."/>
            <person name="Xu X."/>
            <person name="Zhang Y."/>
            <person name="Luo S."/>
            <person name="Chen H."/>
            <person name="Gao J."/>
            <person name="Mao Z."/>
            <person name="Pires J.C."/>
            <person name="Luo M."/>
            <person name="Kudrna D."/>
            <person name="Wing R.A."/>
            <person name="Meyers B.C."/>
            <person name="Yi K."/>
            <person name="Kong H."/>
            <person name="Lavrijsen P."/>
            <person name="Sunseri F."/>
            <person name="Falavigna A."/>
            <person name="Ye Y."/>
            <person name="Leebens-Mack J.H."/>
            <person name="Chen G."/>
        </authorList>
    </citation>
    <scope>NUCLEOTIDE SEQUENCE [LARGE SCALE GENOMIC DNA]</scope>
    <source>
        <strain evidence="7">cv. DH0086</strain>
    </source>
</reference>
<dbReference type="OrthoDB" id="983215at2759"/>
<feature type="domain" description="NAC" evidence="5">
    <location>
        <begin position="53"/>
        <end position="201"/>
    </location>
</feature>
<dbReference type="InterPro" id="IPR003441">
    <property type="entry name" value="NAC-dom"/>
</dbReference>
<accession>A0A5P1E1E7</accession>
<evidence type="ECO:0000259" key="5">
    <source>
        <dbReference type="PROSITE" id="PS51005"/>
    </source>
</evidence>
<evidence type="ECO:0000256" key="2">
    <source>
        <dbReference type="ARBA" id="ARBA00023125"/>
    </source>
</evidence>
<gene>
    <name evidence="6" type="ORF">A4U43_C10F8630</name>
</gene>
<dbReference type="GO" id="GO:0003677">
    <property type="term" value="F:DNA binding"/>
    <property type="evidence" value="ECO:0007669"/>
    <property type="project" value="UniProtKB-KW"/>
</dbReference>
<dbReference type="PANTHER" id="PTHR31719">
    <property type="entry name" value="NAC TRANSCRIPTION FACTOR 56"/>
    <property type="match status" value="1"/>
</dbReference>
<dbReference type="EMBL" id="CM007390">
    <property type="protein sequence ID" value="ONK56432.1"/>
    <property type="molecule type" value="Genomic_DNA"/>
</dbReference>
<dbReference type="SUPFAM" id="SSF101941">
    <property type="entry name" value="NAC domain"/>
    <property type="match status" value="1"/>
</dbReference>
<name>A0A5P1E1E7_ASPOF</name>